<feature type="transmembrane region" description="Helical" evidence="1">
    <location>
        <begin position="174"/>
        <end position="192"/>
    </location>
</feature>
<keyword evidence="1" id="KW-1133">Transmembrane helix</keyword>
<gene>
    <name evidence="2" type="ORF">E1161_11925</name>
</gene>
<accession>A0A4R4UTL2</accession>
<dbReference type="OrthoDB" id="5192631at2"/>
<evidence type="ECO:0000313" key="2">
    <source>
        <dbReference type="EMBL" id="TDC92802.1"/>
    </source>
</evidence>
<organism evidence="2 3">
    <name type="scientific">Saccharopolyspora aridisoli</name>
    <dbReference type="NCBI Taxonomy" id="2530385"/>
    <lineage>
        <taxon>Bacteria</taxon>
        <taxon>Bacillati</taxon>
        <taxon>Actinomycetota</taxon>
        <taxon>Actinomycetes</taxon>
        <taxon>Pseudonocardiales</taxon>
        <taxon>Pseudonocardiaceae</taxon>
        <taxon>Saccharopolyspora</taxon>
    </lineage>
</organism>
<evidence type="ECO:0000313" key="3">
    <source>
        <dbReference type="Proteomes" id="UP000294744"/>
    </source>
</evidence>
<feature type="transmembrane region" description="Helical" evidence="1">
    <location>
        <begin position="110"/>
        <end position="128"/>
    </location>
</feature>
<dbReference type="Proteomes" id="UP000294744">
    <property type="component" value="Unassembled WGS sequence"/>
</dbReference>
<protein>
    <submittedName>
        <fullName evidence="2">Uncharacterized protein</fullName>
    </submittedName>
</protein>
<evidence type="ECO:0000256" key="1">
    <source>
        <dbReference type="SAM" id="Phobius"/>
    </source>
</evidence>
<keyword evidence="1" id="KW-0472">Membrane</keyword>
<keyword evidence="3" id="KW-1185">Reference proteome</keyword>
<feature type="transmembrane region" description="Helical" evidence="1">
    <location>
        <begin position="140"/>
        <end position="162"/>
    </location>
</feature>
<proteinExistence type="predicted"/>
<dbReference type="EMBL" id="SMKV01000012">
    <property type="protein sequence ID" value="TDC92802.1"/>
    <property type="molecule type" value="Genomic_DNA"/>
</dbReference>
<reference evidence="2 3" key="1">
    <citation type="submission" date="2019-03" db="EMBL/GenBank/DDBJ databases">
        <title>Draft genome sequences of novel Actinobacteria.</title>
        <authorList>
            <person name="Sahin N."/>
            <person name="Ay H."/>
            <person name="Saygin H."/>
        </authorList>
    </citation>
    <scope>NUCLEOTIDE SEQUENCE [LARGE SCALE GENOMIC DNA]</scope>
    <source>
        <strain evidence="2 3">16K404</strain>
    </source>
</reference>
<dbReference type="RefSeq" id="WP_132622642.1">
    <property type="nucleotide sequence ID" value="NZ_SMKV01000012.1"/>
</dbReference>
<dbReference type="AlphaFoldDB" id="A0A4R4UTL2"/>
<keyword evidence="1" id="KW-0812">Transmembrane</keyword>
<name>A0A4R4UTL2_9PSEU</name>
<comment type="caution">
    <text evidence="2">The sequence shown here is derived from an EMBL/GenBank/DDBJ whole genome shotgun (WGS) entry which is preliminary data.</text>
</comment>
<sequence length="206" mass="22124">MMTLGKKYHDDLLKALRLHEISGQRVGEVLAEVEAHVTETGEDPNEAFGKPRDYAKQVAAQLDPSTGKRSTGETVGISIASGTLAMFGTSFFGDGLALDQPTIDYSLRDVVAQPILLVLIIIGTLLAFRAYTARSHNKLYGAGVAVAAVLALGSQIICNKFLDDVTPVLSSPSWLVLTLGVVFLVALAALLTQTIRRNRVRYPATK</sequence>
<feature type="transmembrane region" description="Helical" evidence="1">
    <location>
        <begin position="75"/>
        <end position="98"/>
    </location>
</feature>